<dbReference type="InterPro" id="IPR002104">
    <property type="entry name" value="Integrase_catalytic"/>
</dbReference>
<dbReference type="PANTHER" id="PTHR30349:SF64">
    <property type="entry name" value="PROPHAGE INTEGRASE INTD-RELATED"/>
    <property type="match status" value="1"/>
</dbReference>
<comment type="function">
    <text evidence="1">Site-specific tyrosine recombinase, which acts by catalyzing the cutting and rejoining of the recombining DNA molecules.</text>
</comment>
<evidence type="ECO:0000256" key="6">
    <source>
        <dbReference type="PROSITE-ProRule" id="PRU01248"/>
    </source>
</evidence>
<feature type="domain" description="Core-binding (CB)" evidence="8">
    <location>
        <begin position="67"/>
        <end position="147"/>
    </location>
</feature>
<name>A0A3G2R5S6_9FIRM</name>
<feature type="domain" description="Tyr recombinase" evidence="7">
    <location>
        <begin position="170"/>
        <end position="352"/>
    </location>
</feature>
<accession>A0A3G2R5S6</accession>
<dbReference type="InterPro" id="IPR044068">
    <property type="entry name" value="CB"/>
</dbReference>
<dbReference type="EMBL" id="CP033169">
    <property type="protein sequence ID" value="AYO30217.1"/>
    <property type="molecule type" value="Genomic_DNA"/>
</dbReference>
<evidence type="ECO:0000313" key="9">
    <source>
        <dbReference type="EMBL" id="AYO30217.1"/>
    </source>
</evidence>
<protein>
    <submittedName>
        <fullName evidence="9">Site-specific integrase</fullName>
    </submittedName>
</protein>
<dbReference type="Pfam" id="PF14657">
    <property type="entry name" value="Arm-DNA-bind_4"/>
    <property type="match status" value="1"/>
</dbReference>
<dbReference type="KEGG" id="bacg:D2962_05935"/>
<dbReference type="SUPFAM" id="SSF56349">
    <property type="entry name" value="DNA breaking-rejoining enzymes"/>
    <property type="match status" value="1"/>
</dbReference>
<dbReference type="Proteomes" id="UP000280960">
    <property type="component" value="Chromosome"/>
</dbReference>
<dbReference type="PANTHER" id="PTHR30349">
    <property type="entry name" value="PHAGE INTEGRASE-RELATED"/>
    <property type="match status" value="1"/>
</dbReference>
<dbReference type="GO" id="GO:0006310">
    <property type="term" value="P:DNA recombination"/>
    <property type="evidence" value="ECO:0007669"/>
    <property type="project" value="UniProtKB-KW"/>
</dbReference>
<dbReference type="PROSITE" id="PS51900">
    <property type="entry name" value="CB"/>
    <property type="match status" value="1"/>
</dbReference>
<evidence type="ECO:0000313" key="10">
    <source>
        <dbReference type="Proteomes" id="UP000280960"/>
    </source>
</evidence>
<dbReference type="InterPro" id="IPR010998">
    <property type="entry name" value="Integrase_recombinase_N"/>
</dbReference>
<evidence type="ECO:0000256" key="3">
    <source>
        <dbReference type="ARBA" id="ARBA00022908"/>
    </source>
</evidence>
<dbReference type="InterPro" id="IPR013762">
    <property type="entry name" value="Integrase-like_cat_sf"/>
</dbReference>
<evidence type="ECO:0000259" key="8">
    <source>
        <dbReference type="PROSITE" id="PS51900"/>
    </source>
</evidence>
<dbReference type="InterPro" id="IPR050090">
    <property type="entry name" value="Tyrosine_recombinase_XerCD"/>
</dbReference>
<sequence>MDYNITYRQKDGGWQYIISYKDQNGKWRQKSKQGFKGQREAKRAADKRLEELKKQFEMSLSTEYESITFGEFSKMFLNHVALYKEGNTAIGYRTAFRKFKDLNDIELAKITSLHVQNCIDKMVKEGIKPSTIKVYTKKLSTLFSNAIKPHKIITENPVTGITIPENKDNEKVKALTKSQLDNLLDSIKNPKHYIVSLIAAKAGLRIGEILGLTRKDINFKKGIIRINKQWKIRKDGTWGFGPVKRKKSNREVPAPPSLLEALKEYIKNTPASIDGRIIPYADTQSIANLLRAHYKKAGFNISIHDLRHTFATLLLSEGVDFETVAKLLGHDVEQTIRTYSHVTSDMMNRVKKIVNKIFN</sequence>
<dbReference type="InterPro" id="IPR028259">
    <property type="entry name" value="AP2-like_int_N"/>
</dbReference>
<dbReference type="Gene3D" id="1.10.443.10">
    <property type="entry name" value="Intergrase catalytic core"/>
    <property type="match status" value="1"/>
</dbReference>
<keyword evidence="10" id="KW-1185">Reference proteome</keyword>
<dbReference type="Gene3D" id="1.10.150.130">
    <property type="match status" value="1"/>
</dbReference>
<dbReference type="RefSeq" id="WP_122014452.1">
    <property type="nucleotide sequence ID" value="NZ_CP033169.1"/>
</dbReference>
<keyword evidence="4 6" id="KW-0238">DNA-binding</keyword>
<keyword evidence="5" id="KW-0233">DNA recombination</keyword>
<proteinExistence type="inferred from homology"/>
<dbReference type="GO" id="GO:0003677">
    <property type="term" value="F:DNA binding"/>
    <property type="evidence" value="ECO:0007669"/>
    <property type="project" value="UniProtKB-UniRule"/>
</dbReference>
<evidence type="ECO:0000256" key="5">
    <source>
        <dbReference type="ARBA" id="ARBA00023172"/>
    </source>
</evidence>
<evidence type="ECO:0000259" key="7">
    <source>
        <dbReference type="PROSITE" id="PS51898"/>
    </source>
</evidence>
<evidence type="ECO:0000256" key="4">
    <source>
        <dbReference type="ARBA" id="ARBA00023125"/>
    </source>
</evidence>
<dbReference type="AlphaFoldDB" id="A0A3G2R5S6"/>
<dbReference type="InterPro" id="IPR004107">
    <property type="entry name" value="Integrase_SAM-like_N"/>
</dbReference>
<evidence type="ECO:0000256" key="2">
    <source>
        <dbReference type="ARBA" id="ARBA00008857"/>
    </source>
</evidence>
<evidence type="ECO:0000256" key="1">
    <source>
        <dbReference type="ARBA" id="ARBA00003283"/>
    </source>
</evidence>
<dbReference type="CDD" id="cd01189">
    <property type="entry name" value="INT_ICEBs1_C_like"/>
    <property type="match status" value="1"/>
</dbReference>
<keyword evidence="3" id="KW-0229">DNA integration</keyword>
<dbReference type="Pfam" id="PF14659">
    <property type="entry name" value="Phage_int_SAM_3"/>
    <property type="match status" value="1"/>
</dbReference>
<dbReference type="Pfam" id="PF00589">
    <property type="entry name" value="Phage_integrase"/>
    <property type="match status" value="1"/>
</dbReference>
<dbReference type="PROSITE" id="PS51898">
    <property type="entry name" value="TYR_RECOMBINASE"/>
    <property type="match status" value="1"/>
</dbReference>
<dbReference type="GO" id="GO:0015074">
    <property type="term" value="P:DNA integration"/>
    <property type="evidence" value="ECO:0007669"/>
    <property type="project" value="InterPro"/>
</dbReference>
<organism evidence="9 10">
    <name type="scientific">Biomaibacter acetigenes</name>
    <dbReference type="NCBI Taxonomy" id="2316383"/>
    <lineage>
        <taxon>Bacteria</taxon>
        <taxon>Bacillati</taxon>
        <taxon>Bacillota</taxon>
        <taxon>Clostridia</taxon>
        <taxon>Thermosediminibacterales</taxon>
        <taxon>Tepidanaerobacteraceae</taxon>
        <taxon>Biomaibacter</taxon>
    </lineage>
</organism>
<reference evidence="9 10" key="1">
    <citation type="submission" date="2018-10" db="EMBL/GenBank/DDBJ databases">
        <authorList>
            <person name="Zhang X."/>
        </authorList>
    </citation>
    <scope>NUCLEOTIDE SEQUENCE [LARGE SCALE GENOMIC DNA]</scope>
    <source>
        <strain evidence="9 10">SK-G1</strain>
    </source>
</reference>
<dbReference type="InterPro" id="IPR011010">
    <property type="entry name" value="DNA_brk_join_enz"/>
</dbReference>
<gene>
    <name evidence="9" type="ORF">D2962_05935</name>
</gene>
<comment type="similarity">
    <text evidence="2">Belongs to the 'phage' integrase family.</text>
</comment>